<evidence type="ECO:0000313" key="4">
    <source>
        <dbReference type="Proteomes" id="UP000321057"/>
    </source>
</evidence>
<evidence type="ECO:0000313" key="1">
    <source>
        <dbReference type="EMBL" id="GEQ06223.1"/>
    </source>
</evidence>
<protein>
    <submittedName>
        <fullName evidence="2">Dnd system-associated protein 4</fullName>
    </submittedName>
</protein>
<name>A0A0D0SUX4_STAGA</name>
<dbReference type="EMBL" id="BKAX01000006">
    <property type="protein sequence ID" value="GEQ06223.1"/>
    <property type="molecule type" value="Genomic_DNA"/>
</dbReference>
<dbReference type="AlphaFoldDB" id="A0A0D0SUX4"/>
<dbReference type="Proteomes" id="UP000255277">
    <property type="component" value="Unassembled WGS sequence"/>
</dbReference>
<reference evidence="2 3" key="1">
    <citation type="submission" date="2018-06" db="EMBL/GenBank/DDBJ databases">
        <authorList>
            <consortium name="Pathogen Informatics"/>
            <person name="Doyle S."/>
        </authorList>
    </citation>
    <scope>NUCLEOTIDE SEQUENCE [LARGE SCALE GENOMIC DNA]</scope>
    <source>
        <strain evidence="2 3">NCTC12195</strain>
    </source>
</reference>
<organism evidence="2 3">
    <name type="scientific">Staphylococcus gallinarum</name>
    <dbReference type="NCBI Taxonomy" id="1293"/>
    <lineage>
        <taxon>Bacteria</taxon>
        <taxon>Bacillati</taxon>
        <taxon>Bacillota</taxon>
        <taxon>Bacilli</taxon>
        <taxon>Bacillales</taxon>
        <taxon>Staphylococcaceae</taxon>
        <taxon>Staphylococcus</taxon>
    </lineage>
</organism>
<dbReference type="STRING" id="1293.SH09_01590"/>
<gene>
    <name evidence="2" type="ORF">NCTC12195_00253</name>
    <name evidence="1" type="ORF">SGA02_20510</name>
</gene>
<dbReference type="Proteomes" id="UP000321057">
    <property type="component" value="Unassembled WGS sequence"/>
</dbReference>
<keyword evidence="4" id="KW-1185">Reference proteome</keyword>
<dbReference type="EMBL" id="UHDK01000001">
    <property type="protein sequence ID" value="SUM30853.1"/>
    <property type="molecule type" value="Genomic_DNA"/>
</dbReference>
<proteinExistence type="predicted"/>
<sequence>MGILKDNQMIFIADSKYNDVFDTFTKKEIGNKIEIKQLFILAATVGFKNSKRVKIGNKGKETRTSYLSYKEEALLLNMVLADSEINNNLDEIVNLNNKTKIKNIIDEYANGGMELIIDNGLSHRWNGEYLNNEDGNLTFDLSKYILSEVQNIPF</sequence>
<evidence type="ECO:0000313" key="2">
    <source>
        <dbReference type="EMBL" id="SUM30853.1"/>
    </source>
</evidence>
<reference evidence="1 4" key="2">
    <citation type="submission" date="2019-07" db="EMBL/GenBank/DDBJ databases">
        <title>Whole genome shotgun sequence of Staphylococcus gallinarum NBRC 109767.</title>
        <authorList>
            <person name="Hosoyama A."/>
            <person name="Uohara A."/>
            <person name="Ohji S."/>
            <person name="Ichikawa N."/>
        </authorList>
    </citation>
    <scope>NUCLEOTIDE SEQUENCE [LARGE SCALE GENOMIC DNA]</scope>
    <source>
        <strain evidence="1 4">NBRC 109767</strain>
    </source>
</reference>
<evidence type="ECO:0000313" key="3">
    <source>
        <dbReference type="Proteomes" id="UP000255277"/>
    </source>
</evidence>
<accession>A0A0D0SUX4</accession>
<dbReference type="OrthoDB" id="2864574at2"/>
<dbReference type="RefSeq" id="WP_042737855.1">
    <property type="nucleotide sequence ID" value="NZ_BKAX01000006.1"/>
</dbReference>